<feature type="transmembrane region" description="Helical" evidence="1">
    <location>
        <begin position="58"/>
        <end position="76"/>
    </location>
</feature>
<dbReference type="AlphaFoldDB" id="A0A0D0CBT4"/>
<dbReference type="PANTHER" id="PTHR40465">
    <property type="entry name" value="CHROMOSOME 1, WHOLE GENOME SHOTGUN SEQUENCE"/>
    <property type="match status" value="1"/>
</dbReference>
<sequence>MATSVAPSGLPPVPPDIAAIVGSQLVGIFLTFCLYGVLAVQAYIYHIAFPQDAFRIKALVYSVVAFETAQTIITGVEGFRWFAAGFGNTLVVAKPGLGPLCVPIMGSIMALTVQVFFCYRIWKIQKSAWWLSIVIAAVSIISAVSGIIGGATVS</sequence>
<evidence type="ECO:0000313" key="3">
    <source>
        <dbReference type="Proteomes" id="UP000053593"/>
    </source>
</evidence>
<evidence type="ECO:0000256" key="1">
    <source>
        <dbReference type="SAM" id="Phobius"/>
    </source>
</evidence>
<dbReference type="OrthoDB" id="2953893at2759"/>
<organism evidence="2 3">
    <name type="scientific">Collybiopsis luxurians FD-317 M1</name>
    <dbReference type="NCBI Taxonomy" id="944289"/>
    <lineage>
        <taxon>Eukaryota</taxon>
        <taxon>Fungi</taxon>
        <taxon>Dikarya</taxon>
        <taxon>Basidiomycota</taxon>
        <taxon>Agaricomycotina</taxon>
        <taxon>Agaricomycetes</taxon>
        <taxon>Agaricomycetidae</taxon>
        <taxon>Agaricales</taxon>
        <taxon>Marasmiineae</taxon>
        <taxon>Omphalotaceae</taxon>
        <taxon>Collybiopsis</taxon>
        <taxon>Collybiopsis luxurians</taxon>
    </lineage>
</organism>
<name>A0A0D0CBT4_9AGAR</name>
<dbReference type="PANTHER" id="PTHR40465:SF1">
    <property type="entry name" value="DUF6534 DOMAIN-CONTAINING PROTEIN"/>
    <property type="match status" value="1"/>
</dbReference>
<keyword evidence="1" id="KW-0812">Transmembrane</keyword>
<proteinExistence type="predicted"/>
<keyword evidence="3" id="KW-1185">Reference proteome</keyword>
<feature type="transmembrane region" description="Helical" evidence="1">
    <location>
        <begin position="17"/>
        <end position="46"/>
    </location>
</feature>
<keyword evidence="1" id="KW-0472">Membrane</keyword>
<accession>A0A0D0CBT4</accession>
<keyword evidence="1" id="KW-1133">Transmembrane helix</keyword>
<dbReference type="EMBL" id="KN834844">
    <property type="protein sequence ID" value="KIK52368.1"/>
    <property type="molecule type" value="Genomic_DNA"/>
</dbReference>
<reference evidence="2 3" key="1">
    <citation type="submission" date="2014-04" db="EMBL/GenBank/DDBJ databases">
        <title>Evolutionary Origins and Diversification of the Mycorrhizal Mutualists.</title>
        <authorList>
            <consortium name="DOE Joint Genome Institute"/>
            <consortium name="Mycorrhizal Genomics Consortium"/>
            <person name="Kohler A."/>
            <person name="Kuo A."/>
            <person name="Nagy L.G."/>
            <person name="Floudas D."/>
            <person name="Copeland A."/>
            <person name="Barry K.W."/>
            <person name="Cichocki N."/>
            <person name="Veneault-Fourrey C."/>
            <person name="LaButti K."/>
            <person name="Lindquist E.A."/>
            <person name="Lipzen A."/>
            <person name="Lundell T."/>
            <person name="Morin E."/>
            <person name="Murat C."/>
            <person name="Riley R."/>
            <person name="Ohm R."/>
            <person name="Sun H."/>
            <person name="Tunlid A."/>
            <person name="Henrissat B."/>
            <person name="Grigoriev I.V."/>
            <person name="Hibbett D.S."/>
            <person name="Martin F."/>
        </authorList>
    </citation>
    <scope>NUCLEOTIDE SEQUENCE [LARGE SCALE GENOMIC DNA]</scope>
    <source>
        <strain evidence="2 3">FD-317 M1</strain>
    </source>
</reference>
<feature type="transmembrane region" description="Helical" evidence="1">
    <location>
        <begin position="129"/>
        <end position="151"/>
    </location>
</feature>
<evidence type="ECO:0000313" key="2">
    <source>
        <dbReference type="EMBL" id="KIK52368.1"/>
    </source>
</evidence>
<protein>
    <submittedName>
        <fullName evidence="2">Uncharacterized protein</fullName>
    </submittedName>
</protein>
<dbReference type="HOGENOM" id="CLU_046025_16_2_1"/>
<gene>
    <name evidence="2" type="ORF">GYMLUDRAFT_251306</name>
</gene>
<dbReference type="Proteomes" id="UP000053593">
    <property type="component" value="Unassembled WGS sequence"/>
</dbReference>
<feature type="transmembrane region" description="Helical" evidence="1">
    <location>
        <begin position="96"/>
        <end position="117"/>
    </location>
</feature>